<dbReference type="SUPFAM" id="SSF53850">
    <property type="entry name" value="Periplasmic binding protein-like II"/>
    <property type="match status" value="1"/>
</dbReference>
<dbReference type="PRINTS" id="PR00177">
    <property type="entry name" value="NMDARECEPTOR"/>
</dbReference>
<reference evidence="17" key="1">
    <citation type="submission" date="2022-03" db="EMBL/GenBank/DDBJ databases">
        <authorList>
            <person name="Martin C."/>
        </authorList>
    </citation>
    <scope>NUCLEOTIDE SEQUENCE</scope>
</reference>
<evidence type="ECO:0000256" key="12">
    <source>
        <dbReference type="PIRSR" id="PIRSR601508-1"/>
    </source>
</evidence>
<feature type="compositionally biased region" description="Polar residues" evidence="15">
    <location>
        <begin position="611"/>
        <end position="633"/>
    </location>
</feature>
<name>A0A8J1Y6N3_OWEFU</name>
<dbReference type="InterPro" id="IPR015683">
    <property type="entry name" value="Ionotropic_Glu_rcpt"/>
</dbReference>
<feature type="binding site" evidence="12">
    <location>
        <position position="456"/>
    </location>
    <ligand>
        <name>L-glutamate</name>
        <dbReference type="ChEBI" id="CHEBI:29985"/>
    </ligand>
</feature>
<keyword evidence="3" id="KW-1003">Cell membrane</keyword>
<dbReference type="GO" id="GO:0038023">
    <property type="term" value="F:signaling receptor activity"/>
    <property type="evidence" value="ECO:0007669"/>
    <property type="project" value="InterPro"/>
</dbReference>
<keyword evidence="4 16" id="KW-0812">Transmembrane</keyword>
<feature type="binding site" evidence="12">
    <location>
        <position position="375"/>
    </location>
    <ligand>
        <name>L-glutamate</name>
        <dbReference type="ChEBI" id="CHEBI:29985"/>
    </ligand>
</feature>
<keyword evidence="14" id="KW-1015">Disulfide bond</keyword>
<dbReference type="Gene3D" id="1.10.287.70">
    <property type="match status" value="1"/>
</dbReference>
<dbReference type="SMART" id="SM00918">
    <property type="entry name" value="Lig_chan-Glu_bd"/>
    <property type="match status" value="1"/>
</dbReference>
<evidence type="ECO:0000256" key="1">
    <source>
        <dbReference type="ARBA" id="ARBA00004651"/>
    </source>
</evidence>
<evidence type="ECO:0000256" key="16">
    <source>
        <dbReference type="SAM" id="Phobius"/>
    </source>
</evidence>
<dbReference type="GO" id="GO:0015276">
    <property type="term" value="F:ligand-gated monoatomic ion channel activity"/>
    <property type="evidence" value="ECO:0007669"/>
    <property type="project" value="InterPro"/>
</dbReference>
<evidence type="ECO:0000313" key="18">
    <source>
        <dbReference type="Proteomes" id="UP000749559"/>
    </source>
</evidence>
<keyword evidence="7 16" id="KW-0472">Membrane</keyword>
<feature type="site" description="Crucial to convey clamshell closure to channel opening" evidence="13">
    <location>
        <position position="354"/>
    </location>
</feature>
<evidence type="ECO:0000256" key="11">
    <source>
        <dbReference type="ARBA" id="ARBA00023303"/>
    </source>
</evidence>
<keyword evidence="11" id="KW-0407">Ion channel</keyword>
<keyword evidence="10" id="KW-1071">Ligand-gated ion channel</keyword>
<dbReference type="FunFam" id="3.40.190.10:FF:000024">
    <property type="entry name" value="Glutamate receptor, ionotropic, delta 1"/>
    <property type="match status" value="1"/>
</dbReference>
<dbReference type="InterPro" id="IPR019594">
    <property type="entry name" value="Glu/Gly-bd"/>
</dbReference>
<feature type="transmembrane region" description="Helical" evidence="16">
    <location>
        <begin position="540"/>
        <end position="564"/>
    </location>
</feature>
<keyword evidence="18" id="KW-1185">Reference proteome</keyword>
<feature type="transmembrane region" description="Helical" evidence="16">
    <location>
        <begin position="321"/>
        <end position="345"/>
    </location>
</feature>
<accession>A0A8J1Y6N3</accession>
<comment type="caution">
    <text evidence="17">The sequence shown here is derived from an EMBL/GenBank/DDBJ whole genome shotgun (WGS) entry which is preliminary data.</text>
</comment>
<dbReference type="GO" id="GO:0005886">
    <property type="term" value="C:plasma membrane"/>
    <property type="evidence" value="ECO:0007669"/>
    <property type="project" value="UniProtKB-SubCell"/>
</dbReference>
<keyword evidence="6" id="KW-0406">Ion transport</keyword>
<feature type="site" description="Interaction with the cone snail toxin Con-ikot-ikot" evidence="13">
    <location>
        <position position="381"/>
    </location>
</feature>
<feature type="binding site" evidence="12">
    <location>
        <position position="206"/>
    </location>
    <ligand>
        <name>L-glutamate</name>
        <dbReference type="ChEBI" id="CHEBI:29985"/>
    </ligand>
</feature>
<evidence type="ECO:0000313" key="17">
    <source>
        <dbReference type="EMBL" id="CAH1794108.1"/>
    </source>
</evidence>
<evidence type="ECO:0000256" key="7">
    <source>
        <dbReference type="ARBA" id="ARBA00023136"/>
    </source>
</evidence>
<protein>
    <submittedName>
        <fullName evidence="17">Uncharacterized protein</fullName>
    </submittedName>
</protein>
<evidence type="ECO:0000256" key="13">
    <source>
        <dbReference type="PIRSR" id="PIRSR601508-2"/>
    </source>
</evidence>
<proteinExistence type="predicted"/>
<feature type="transmembrane region" description="Helical" evidence="16">
    <location>
        <begin position="251"/>
        <end position="272"/>
    </location>
</feature>
<keyword evidence="5 16" id="KW-1133">Transmembrane helix</keyword>
<keyword evidence="9" id="KW-0325">Glycoprotein</keyword>
<evidence type="ECO:0000256" key="6">
    <source>
        <dbReference type="ARBA" id="ARBA00023065"/>
    </source>
</evidence>
<dbReference type="AlphaFoldDB" id="A0A8J1Y6N3"/>
<dbReference type="Pfam" id="PF10613">
    <property type="entry name" value="Lig_chan-Glu_bd"/>
    <property type="match status" value="1"/>
</dbReference>
<evidence type="ECO:0000256" key="14">
    <source>
        <dbReference type="PIRSR" id="PIRSR601508-3"/>
    </source>
</evidence>
<feature type="disulfide bond" evidence="14">
    <location>
        <begin position="468"/>
        <end position="525"/>
    </location>
</feature>
<gene>
    <name evidence="17" type="ORF">OFUS_LOCUS18871</name>
</gene>
<keyword evidence="2" id="KW-0813">Transport</keyword>
<dbReference type="SMART" id="SM00079">
    <property type="entry name" value="PBPe"/>
    <property type="match status" value="1"/>
</dbReference>
<dbReference type="Proteomes" id="UP000749559">
    <property type="component" value="Unassembled WGS sequence"/>
</dbReference>
<keyword evidence="8" id="KW-0675">Receptor</keyword>
<evidence type="ECO:0000256" key="10">
    <source>
        <dbReference type="ARBA" id="ARBA00023286"/>
    </source>
</evidence>
<dbReference type="InterPro" id="IPR001508">
    <property type="entry name" value="Iono_Glu_rcpt_met"/>
</dbReference>
<feature type="region of interest" description="Disordered" evidence="15">
    <location>
        <begin position="598"/>
        <end position="644"/>
    </location>
</feature>
<evidence type="ECO:0000256" key="8">
    <source>
        <dbReference type="ARBA" id="ARBA00023170"/>
    </source>
</evidence>
<evidence type="ECO:0000256" key="15">
    <source>
        <dbReference type="SAM" id="MobiDB-lite"/>
    </source>
</evidence>
<dbReference type="EMBL" id="CAIIXF020000009">
    <property type="protein sequence ID" value="CAH1794108.1"/>
    <property type="molecule type" value="Genomic_DNA"/>
</dbReference>
<feature type="binding site" evidence="12">
    <location>
        <position position="204"/>
    </location>
    <ligand>
        <name>L-glutamate</name>
        <dbReference type="ChEBI" id="CHEBI:29985"/>
    </ligand>
</feature>
<feature type="non-terminal residue" evidence="17">
    <location>
        <position position="644"/>
    </location>
</feature>
<evidence type="ECO:0000256" key="3">
    <source>
        <dbReference type="ARBA" id="ARBA00022475"/>
    </source>
</evidence>
<evidence type="ECO:0000256" key="4">
    <source>
        <dbReference type="ARBA" id="ARBA00022692"/>
    </source>
</evidence>
<dbReference type="Gene3D" id="3.40.190.10">
    <property type="entry name" value="Periplasmic binding protein-like II"/>
    <property type="match status" value="3"/>
</dbReference>
<organism evidence="17 18">
    <name type="scientific">Owenia fusiformis</name>
    <name type="common">Polychaete worm</name>
    <dbReference type="NCBI Taxonomy" id="6347"/>
    <lineage>
        <taxon>Eukaryota</taxon>
        <taxon>Metazoa</taxon>
        <taxon>Spiralia</taxon>
        <taxon>Lophotrochozoa</taxon>
        <taxon>Annelida</taxon>
        <taxon>Polychaeta</taxon>
        <taxon>Sedentaria</taxon>
        <taxon>Canalipalpata</taxon>
        <taxon>Sabellida</taxon>
        <taxon>Oweniida</taxon>
        <taxon>Oweniidae</taxon>
        <taxon>Owenia</taxon>
    </lineage>
</organism>
<dbReference type="Pfam" id="PF00060">
    <property type="entry name" value="Lig_chan"/>
    <property type="match status" value="1"/>
</dbReference>
<evidence type="ECO:0000256" key="5">
    <source>
        <dbReference type="ARBA" id="ARBA00022989"/>
    </source>
</evidence>
<dbReference type="OrthoDB" id="5984008at2759"/>
<sequence length="644" mass="72739">TIWLEGHGVNRHGSIEPTLAMRSAINHVVSSAKGKALTALQDEIFAAKCGQFGFNDVQPRNSTVEKDNAELKNLLQTGTEAHNHLVLNIARMHISEDNPTNLTKLGEWSDTNGTMLLKNFKLSSDERPVLSIRTVVEPPFVFKNGTTFYGYCIDLLDEIAKRAEFDYTIKEPADKKFGNLQEDETWSGMIGELIDRTADMAVGPISITSERETVVDFTTPYHEYAGIQILMKKSRVQPDTFEFTTIFTGNVWALIGGALVVTGVLMTLFDTYSPYSYRNRTRDKKLDASQVFTPKESMWFTMGAFTQSGGAPMPRSFSTRVLVGGLWFFSFILMSAYTANLAAFLTNSRLTTPIKSLADLAAQKTIRYSTFADSSMQTYFRRMADIEKNFYEHWKNLSIGNEMEDEKMRSKYAVWEYPLGDKFSNMWRNMRETGFVNSTFEGIKRVREERYAFLNEGPMVKYLAQKECDLEVIGDQFSLKPYGFAFQENSPLVENVNNIILQLQNERFLERRKLHWWSSPDQNKCKRSEDDNTGLTLSKVLGIFIIVVAGIALGLICLILECIWGKVVKKPKGKQNDENVTHPVAYGADLDPDCENNFAMHSANHTDSEHNGNPATINDETLSPNCSDGTKNHSMVGRDNKAFV</sequence>
<dbReference type="FunFam" id="1.10.287.70:FF:000143">
    <property type="entry name" value="Probable glutamate receptor"/>
    <property type="match status" value="1"/>
</dbReference>
<feature type="binding site" evidence="12">
    <location>
        <position position="211"/>
    </location>
    <ligand>
        <name>L-glutamate</name>
        <dbReference type="ChEBI" id="CHEBI:29985"/>
    </ligand>
</feature>
<evidence type="ECO:0000256" key="9">
    <source>
        <dbReference type="ARBA" id="ARBA00023180"/>
    </source>
</evidence>
<evidence type="ECO:0000256" key="2">
    <source>
        <dbReference type="ARBA" id="ARBA00022448"/>
    </source>
</evidence>
<comment type="subcellular location">
    <subcellularLocation>
        <location evidence="1">Cell membrane</location>
        <topology evidence="1">Multi-pass membrane protein</topology>
    </subcellularLocation>
</comment>
<dbReference type="PANTHER" id="PTHR18966">
    <property type="entry name" value="IONOTROPIC GLUTAMATE RECEPTOR"/>
    <property type="match status" value="1"/>
</dbReference>
<dbReference type="InterPro" id="IPR001320">
    <property type="entry name" value="Iontro_rcpt_C"/>
</dbReference>